<evidence type="ECO:0000256" key="1">
    <source>
        <dbReference type="ARBA" id="ARBA00010617"/>
    </source>
</evidence>
<dbReference type="PANTHER" id="PTHR24286:SF384">
    <property type="entry name" value="P450, PUTATIVE (EUROFUNG)-RELATED"/>
    <property type="match status" value="1"/>
</dbReference>
<dbReference type="InterPro" id="IPR001128">
    <property type="entry name" value="Cyt_P450"/>
</dbReference>
<keyword evidence="5 7" id="KW-0408">Iron</keyword>
<comment type="caution">
    <text evidence="10">The sequence shown here is derived from an EMBL/GenBank/DDBJ whole genome shotgun (WGS) entry which is preliminary data.</text>
</comment>
<keyword evidence="6 8" id="KW-0503">Monooxygenase</keyword>
<dbReference type="InterPro" id="IPR036396">
    <property type="entry name" value="Cyt_P450_sf"/>
</dbReference>
<dbReference type="Pfam" id="PF00067">
    <property type="entry name" value="p450"/>
    <property type="match status" value="1"/>
</dbReference>
<keyword evidence="4 8" id="KW-0560">Oxidoreductase</keyword>
<keyword evidence="3 7" id="KW-0479">Metal-binding</keyword>
<accession>A0AAV3XZ23</accession>
<sequence length="603" mass="68158">MTFRKFSHFLTSSRPQAVPLKTFVTCGSNEARYKVGSPQSGHQGRERSSAGGMCTCPGHEVMDYIYYCVRASVQMPAHLLNWIDGETAWTEVNLTTSVLALLVLTLFAAFLTTILWRKYWENQRDPASNLPLPPGSLGWPLFGETFYYLFQSLKYRDEKRRQYGDTFKCHLFGCPIVRSSNSERIAHLISKEPQSIEFCLPKVARCIFGENSVFGVHGQHHAVMKRNLKQAFSPVRLADYLPSIQACARRHISSWVQGLHDRKLLGFDICQDLVCDLILDITLGCTREHDPEGKVKKAFVSCNDNLFSVPFAFPGTGFHKAKKARQVLVDFAKSRMAASSLSGQDHVTILDVLVSYQRTQQTHLSNSNNIGHQGGENCNNIGSKLDQYSYFSDENIVDNVVTFLVASADTLSSALCSVLDMLGNHPEVLADVRKELSSLDLLHCDHGSDLTYELLGDLSYIRAVNKEVLRMAPPAGATFRRSKQTIESKEYQIPRDWSILYDIKEIHTHTTVFTDKDSFLPERWLDQSLEKKLQEQYPCSYVPFGFGSRTCLGKDLGLMEMSVFVVEVTRLADWTLLNPGARRVTLPINKPFDNLPVIFRKRK</sequence>
<dbReference type="Proteomes" id="UP000735302">
    <property type="component" value="Unassembled WGS sequence"/>
</dbReference>
<proteinExistence type="inferred from homology"/>
<dbReference type="Gene3D" id="1.10.630.10">
    <property type="entry name" value="Cytochrome P450"/>
    <property type="match status" value="1"/>
</dbReference>
<dbReference type="AlphaFoldDB" id="A0AAV3XZ23"/>
<evidence type="ECO:0000256" key="9">
    <source>
        <dbReference type="SAM" id="Phobius"/>
    </source>
</evidence>
<protein>
    <submittedName>
        <fullName evidence="10">Cytochrome p450 26a1</fullName>
    </submittedName>
</protein>
<dbReference type="InterPro" id="IPR002401">
    <property type="entry name" value="Cyt_P450_E_grp-I"/>
</dbReference>
<keyword evidence="11" id="KW-1185">Reference proteome</keyword>
<evidence type="ECO:0000256" key="8">
    <source>
        <dbReference type="RuleBase" id="RU000461"/>
    </source>
</evidence>
<dbReference type="InterPro" id="IPR017972">
    <property type="entry name" value="Cyt_P450_CS"/>
</dbReference>
<keyword evidence="9" id="KW-0472">Membrane</keyword>
<comment type="cofactor">
    <cofactor evidence="7">
        <name>heme</name>
        <dbReference type="ChEBI" id="CHEBI:30413"/>
    </cofactor>
</comment>
<evidence type="ECO:0000313" key="11">
    <source>
        <dbReference type="Proteomes" id="UP000735302"/>
    </source>
</evidence>
<dbReference type="PRINTS" id="PR00463">
    <property type="entry name" value="EP450I"/>
</dbReference>
<feature type="binding site" description="axial binding residue" evidence="7">
    <location>
        <position position="551"/>
    </location>
    <ligand>
        <name>heme</name>
        <dbReference type="ChEBI" id="CHEBI:30413"/>
    </ligand>
    <ligandPart>
        <name>Fe</name>
        <dbReference type="ChEBI" id="CHEBI:18248"/>
    </ligandPart>
</feature>
<dbReference type="GO" id="GO:0016125">
    <property type="term" value="P:sterol metabolic process"/>
    <property type="evidence" value="ECO:0007669"/>
    <property type="project" value="TreeGrafter"/>
</dbReference>
<gene>
    <name evidence="10" type="ORF">PoB_000183100</name>
</gene>
<dbReference type="PRINTS" id="PR00385">
    <property type="entry name" value="P450"/>
</dbReference>
<dbReference type="PROSITE" id="PS00086">
    <property type="entry name" value="CYTOCHROME_P450"/>
    <property type="match status" value="1"/>
</dbReference>
<keyword evidence="9" id="KW-0812">Transmembrane</keyword>
<dbReference type="GO" id="GO:0016705">
    <property type="term" value="F:oxidoreductase activity, acting on paired donors, with incorporation or reduction of molecular oxygen"/>
    <property type="evidence" value="ECO:0007669"/>
    <property type="project" value="InterPro"/>
</dbReference>
<organism evidence="10 11">
    <name type="scientific">Plakobranchus ocellatus</name>
    <dbReference type="NCBI Taxonomy" id="259542"/>
    <lineage>
        <taxon>Eukaryota</taxon>
        <taxon>Metazoa</taxon>
        <taxon>Spiralia</taxon>
        <taxon>Lophotrochozoa</taxon>
        <taxon>Mollusca</taxon>
        <taxon>Gastropoda</taxon>
        <taxon>Heterobranchia</taxon>
        <taxon>Euthyneura</taxon>
        <taxon>Panpulmonata</taxon>
        <taxon>Sacoglossa</taxon>
        <taxon>Placobranchoidea</taxon>
        <taxon>Plakobranchidae</taxon>
        <taxon>Plakobranchus</taxon>
    </lineage>
</organism>
<evidence type="ECO:0000256" key="7">
    <source>
        <dbReference type="PIRSR" id="PIRSR602401-1"/>
    </source>
</evidence>
<dbReference type="GO" id="GO:0005506">
    <property type="term" value="F:iron ion binding"/>
    <property type="evidence" value="ECO:0007669"/>
    <property type="project" value="InterPro"/>
</dbReference>
<keyword evidence="9" id="KW-1133">Transmembrane helix</keyword>
<evidence type="ECO:0000313" key="10">
    <source>
        <dbReference type="EMBL" id="GFN75325.1"/>
    </source>
</evidence>
<dbReference type="GO" id="GO:0020037">
    <property type="term" value="F:heme binding"/>
    <property type="evidence" value="ECO:0007669"/>
    <property type="project" value="InterPro"/>
</dbReference>
<reference evidence="10 11" key="1">
    <citation type="journal article" date="2021" name="Elife">
        <title>Chloroplast acquisition without the gene transfer in kleptoplastic sea slugs, Plakobranchus ocellatus.</title>
        <authorList>
            <person name="Maeda T."/>
            <person name="Takahashi S."/>
            <person name="Yoshida T."/>
            <person name="Shimamura S."/>
            <person name="Takaki Y."/>
            <person name="Nagai Y."/>
            <person name="Toyoda A."/>
            <person name="Suzuki Y."/>
            <person name="Arimoto A."/>
            <person name="Ishii H."/>
            <person name="Satoh N."/>
            <person name="Nishiyama T."/>
            <person name="Hasebe M."/>
            <person name="Maruyama T."/>
            <person name="Minagawa J."/>
            <person name="Obokata J."/>
            <person name="Shigenobu S."/>
        </authorList>
    </citation>
    <scope>NUCLEOTIDE SEQUENCE [LARGE SCALE GENOMIC DNA]</scope>
</reference>
<dbReference type="EMBL" id="BLXT01000264">
    <property type="protein sequence ID" value="GFN75325.1"/>
    <property type="molecule type" value="Genomic_DNA"/>
</dbReference>
<comment type="similarity">
    <text evidence="1 8">Belongs to the cytochrome P450 family.</text>
</comment>
<keyword evidence="2 7" id="KW-0349">Heme</keyword>
<evidence type="ECO:0000256" key="2">
    <source>
        <dbReference type="ARBA" id="ARBA00022617"/>
    </source>
</evidence>
<dbReference type="PANTHER" id="PTHR24286">
    <property type="entry name" value="CYTOCHROME P450 26"/>
    <property type="match status" value="1"/>
</dbReference>
<evidence type="ECO:0000256" key="4">
    <source>
        <dbReference type="ARBA" id="ARBA00023002"/>
    </source>
</evidence>
<name>A0AAV3XZ23_9GAST</name>
<dbReference type="GO" id="GO:0004497">
    <property type="term" value="F:monooxygenase activity"/>
    <property type="evidence" value="ECO:0007669"/>
    <property type="project" value="UniProtKB-KW"/>
</dbReference>
<evidence type="ECO:0000256" key="5">
    <source>
        <dbReference type="ARBA" id="ARBA00023004"/>
    </source>
</evidence>
<dbReference type="SUPFAM" id="SSF48264">
    <property type="entry name" value="Cytochrome P450"/>
    <property type="match status" value="1"/>
</dbReference>
<feature type="transmembrane region" description="Helical" evidence="9">
    <location>
        <begin position="98"/>
        <end position="116"/>
    </location>
</feature>
<evidence type="ECO:0000256" key="6">
    <source>
        <dbReference type="ARBA" id="ARBA00023033"/>
    </source>
</evidence>
<evidence type="ECO:0000256" key="3">
    <source>
        <dbReference type="ARBA" id="ARBA00022723"/>
    </source>
</evidence>